<accession>A0A1H1Z8P4</accession>
<dbReference type="EMBL" id="SODL02000002">
    <property type="protein sequence ID" value="MCP2366979.1"/>
    <property type="molecule type" value="Genomic_DNA"/>
</dbReference>
<dbReference type="Proteomes" id="UP000199482">
    <property type="component" value="Chromosome I"/>
</dbReference>
<reference evidence="2" key="3">
    <citation type="submission" date="2022-06" db="EMBL/GenBank/DDBJ databases">
        <title>Genomic Encyclopedia of Type Strains, Phase III (KMG-III): the genomes of soil and plant-associated and newly described type strains.</title>
        <authorList>
            <person name="Whitman W."/>
        </authorList>
    </citation>
    <scope>NUCLEOTIDE SEQUENCE</scope>
    <source>
        <strain evidence="2">CPCC 202695</strain>
    </source>
</reference>
<evidence type="ECO:0000313" key="3">
    <source>
        <dbReference type="EMBL" id="SDT30215.1"/>
    </source>
</evidence>
<dbReference type="Proteomes" id="UP000893823">
    <property type="component" value="Unassembled WGS sequence"/>
</dbReference>
<organism evidence="3 4">
    <name type="scientific">Agromyces flavus</name>
    <dbReference type="NCBI Taxonomy" id="589382"/>
    <lineage>
        <taxon>Bacteria</taxon>
        <taxon>Bacillati</taxon>
        <taxon>Actinomycetota</taxon>
        <taxon>Actinomycetes</taxon>
        <taxon>Micrococcales</taxon>
        <taxon>Microbacteriaceae</taxon>
        <taxon>Agromyces</taxon>
    </lineage>
</organism>
<reference evidence="4" key="2">
    <citation type="submission" date="2016-10" db="EMBL/GenBank/DDBJ databases">
        <authorList>
            <person name="Varghese N."/>
            <person name="Submissions S."/>
        </authorList>
    </citation>
    <scope>NUCLEOTIDE SEQUENCE [LARGE SCALE GENOMIC DNA]</scope>
    <source>
        <strain evidence="4">CPCC 202695</strain>
    </source>
</reference>
<sequence length="111" mass="11803">MHRIYYAGDSILTGSEIAHALLQYAQMLAKAATAATFEIPTREEDGSVGHATLLLGPASQLIADAEQSEDEELVDEELVDQLKRLTGALQHPPGPSAVMTQGPGGNVYDDL</sequence>
<name>A0A1H1Z8P4_9MICO</name>
<evidence type="ECO:0000256" key="1">
    <source>
        <dbReference type="SAM" id="MobiDB-lite"/>
    </source>
</evidence>
<dbReference type="STRING" id="589382.SAMN04489721_3058"/>
<dbReference type="AlphaFoldDB" id="A0A1H1Z8P4"/>
<gene>
    <name evidence="2" type="ORF">BCL57_001133</name>
    <name evidence="3" type="ORF">SAMN04489721_3058</name>
</gene>
<dbReference type="RefSeq" id="WP_092674262.1">
    <property type="nucleotide sequence ID" value="NZ_BMDN01000002.1"/>
</dbReference>
<keyword evidence="5" id="KW-1185">Reference proteome</keyword>
<protein>
    <submittedName>
        <fullName evidence="3">Uncharacterized protein</fullName>
    </submittedName>
</protein>
<evidence type="ECO:0000313" key="4">
    <source>
        <dbReference type="Proteomes" id="UP000199482"/>
    </source>
</evidence>
<evidence type="ECO:0000313" key="2">
    <source>
        <dbReference type="EMBL" id="MCP2366979.1"/>
    </source>
</evidence>
<proteinExistence type="predicted"/>
<reference evidence="3" key="1">
    <citation type="submission" date="2016-10" db="EMBL/GenBank/DDBJ databases">
        <authorList>
            <person name="de Groot N.N."/>
        </authorList>
    </citation>
    <scope>NUCLEOTIDE SEQUENCE [LARGE SCALE GENOMIC DNA]</scope>
    <source>
        <strain evidence="3">CPCC 202695</strain>
    </source>
</reference>
<evidence type="ECO:0000313" key="5">
    <source>
        <dbReference type="Proteomes" id="UP000893823"/>
    </source>
</evidence>
<feature type="region of interest" description="Disordered" evidence="1">
    <location>
        <begin position="87"/>
        <end position="111"/>
    </location>
</feature>
<dbReference type="EMBL" id="LT629755">
    <property type="protein sequence ID" value="SDT30215.1"/>
    <property type="molecule type" value="Genomic_DNA"/>
</dbReference>